<dbReference type="PANTHER" id="PTHR31282">
    <property type="entry name" value="WRKY TRANSCRIPTION FACTOR 21-RELATED"/>
    <property type="match status" value="1"/>
</dbReference>
<keyword evidence="4" id="KW-0804">Transcription</keyword>
<reference evidence="9" key="1">
    <citation type="submission" date="2025-08" db="UniProtKB">
        <authorList>
            <consortium name="RefSeq"/>
        </authorList>
    </citation>
    <scope>IDENTIFICATION</scope>
</reference>
<protein>
    <submittedName>
        <fullName evidence="9">WRKY transcription factor 55-like</fullName>
    </submittedName>
</protein>
<evidence type="ECO:0000256" key="4">
    <source>
        <dbReference type="ARBA" id="ARBA00023163"/>
    </source>
</evidence>
<dbReference type="GeneID" id="120265298"/>
<evidence type="ECO:0000256" key="6">
    <source>
        <dbReference type="SAM" id="MobiDB-lite"/>
    </source>
</evidence>
<dbReference type="InterPro" id="IPR003657">
    <property type="entry name" value="WRKY_dom"/>
</dbReference>
<dbReference type="RefSeq" id="XP_039129105.1">
    <property type="nucleotide sequence ID" value="XM_039273171.1"/>
</dbReference>
<dbReference type="GO" id="GO:0003700">
    <property type="term" value="F:DNA-binding transcription factor activity"/>
    <property type="evidence" value="ECO:0007669"/>
    <property type="project" value="InterPro"/>
</dbReference>
<dbReference type="Pfam" id="PF03106">
    <property type="entry name" value="WRKY"/>
    <property type="match status" value="1"/>
</dbReference>
<dbReference type="SUPFAM" id="SSF118290">
    <property type="entry name" value="WRKY DNA-binding domain"/>
    <property type="match status" value="1"/>
</dbReference>
<sequence length="334" mass="35874">MDDILAQVLNGCKLAGELEGCLATLANQPQLLLSSCEKVVDTFNKVIYSLSLQTSQHLVLGEPLHGGPRLGLTMGEGSSSHGFMQPCMDVMNQENEIGGLGIGGGSSRSMGMIEFGFSQSVEDVDVFGRRGEAPVTGGRISDEPSSSHKPSSRKRKDGAGARTMRVAAPRIGNTEIPPDDGYTWRKYGQKDILGSKFPRSYYRCTHKNYYGCEAKKKVQRLNEDPYTYEVSYCGEHTCQTSTSPLVISSLPPPPVTGATLTPATSLSTSINLGSWFSREVDSGRVPAALPSSETPAGRDGDYPVADLAEVMFNSGSSGSSMDAIFNSKQEHWKG</sequence>
<dbReference type="GO" id="GO:0043565">
    <property type="term" value="F:sequence-specific DNA binding"/>
    <property type="evidence" value="ECO:0007669"/>
    <property type="project" value="InterPro"/>
</dbReference>
<keyword evidence="5" id="KW-0539">Nucleus</keyword>
<evidence type="ECO:0000313" key="9">
    <source>
        <dbReference type="RefSeq" id="XP_039129105.1"/>
    </source>
</evidence>
<comment type="subcellular location">
    <subcellularLocation>
        <location evidence="1">Nucleus</location>
    </subcellularLocation>
</comment>
<accession>A0AB40BNS9</accession>
<dbReference type="GO" id="GO:0005634">
    <property type="term" value="C:nucleus"/>
    <property type="evidence" value="ECO:0007669"/>
    <property type="project" value="UniProtKB-SubCell"/>
</dbReference>
<evidence type="ECO:0000313" key="8">
    <source>
        <dbReference type="Proteomes" id="UP001515500"/>
    </source>
</evidence>
<evidence type="ECO:0000256" key="2">
    <source>
        <dbReference type="ARBA" id="ARBA00023015"/>
    </source>
</evidence>
<feature type="domain" description="WRKY" evidence="7">
    <location>
        <begin position="179"/>
        <end position="241"/>
    </location>
</feature>
<keyword evidence="3" id="KW-0238">DNA-binding</keyword>
<organism evidence="8 9">
    <name type="scientific">Dioscorea cayennensis subsp. rotundata</name>
    <name type="common">White Guinea yam</name>
    <name type="synonym">Dioscorea rotundata</name>
    <dbReference type="NCBI Taxonomy" id="55577"/>
    <lineage>
        <taxon>Eukaryota</taxon>
        <taxon>Viridiplantae</taxon>
        <taxon>Streptophyta</taxon>
        <taxon>Embryophyta</taxon>
        <taxon>Tracheophyta</taxon>
        <taxon>Spermatophyta</taxon>
        <taxon>Magnoliopsida</taxon>
        <taxon>Liliopsida</taxon>
        <taxon>Dioscoreales</taxon>
        <taxon>Dioscoreaceae</taxon>
        <taxon>Dioscorea</taxon>
    </lineage>
</organism>
<keyword evidence="8" id="KW-1185">Reference proteome</keyword>
<name>A0AB40BNS9_DIOCR</name>
<dbReference type="Gene3D" id="2.20.25.80">
    <property type="entry name" value="WRKY domain"/>
    <property type="match status" value="1"/>
</dbReference>
<dbReference type="InterPro" id="IPR036576">
    <property type="entry name" value="WRKY_dom_sf"/>
</dbReference>
<dbReference type="PROSITE" id="PS50811">
    <property type="entry name" value="WRKY"/>
    <property type="match status" value="1"/>
</dbReference>
<feature type="region of interest" description="Disordered" evidence="6">
    <location>
        <begin position="131"/>
        <end position="163"/>
    </location>
</feature>
<evidence type="ECO:0000259" key="7">
    <source>
        <dbReference type="PROSITE" id="PS50811"/>
    </source>
</evidence>
<dbReference type="AlphaFoldDB" id="A0AB40BNS9"/>
<dbReference type="InterPro" id="IPR044810">
    <property type="entry name" value="WRKY_plant"/>
</dbReference>
<gene>
    <name evidence="9" type="primary">LOC120265298</name>
</gene>
<evidence type="ECO:0000256" key="3">
    <source>
        <dbReference type="ARBA" id="ARBA00023125"/>
    </source>
</evidence>
<evidence type="ECO:0000256" key="1">
    <source>
        <dbReference type="ARBA" id="ARBA00004123"/>
    </source>
</evidence>
<keyword evidence="2" id="KW-0805">Transcription regulation</keyword>
<proteinExistence type="predicted"/>
<dbReference type="Proteomes" id="UP001515500">
    <property type="component" value="Chromosome 7"/>
</dbReference>
<dbReference type="SMART" id="SM00774">
    <property type="entry name" value="WRKY"/>
    <property type="match status" value="1"/>
</dbReference>
<evidence type="ECO:0000256" key="5">
    <source>
        <dbReference type="ARBA" id="ARBA00023242"/>
    </source>
</evidence>